<evidence type="ECO:0000313" key="3">
    <source>
        <dbReference type="EMBL" id="OYO23067.1"/>
    </source>
</evidence>
<feature type="signal peptide" evidence="2">
    <location>
        <begin position="1"/>
        <end position="30"/>
    </location>
</feature>
<feature type="compositionally biased region" description="Low complexity" evidence="1">
    <location>
        <begin position="29"/>
        <end position="38"/>
    </location>
</feature>
<evidence type="ECO:0000313" key="4">
    <source>
        <dbReference type="Proteomes" id="UP000216311"/>
    </source>
</evidence>
<feature type="compositionally biased region" description="Basic and acidic residues" evidence="1">
    <location>
        <begin position="51"/>
        <end position="60"/>
    </location>
</feature>
<proteinExistence type="predicted"/>
<organism evidence="3 4">
    <name type="scientific">Enemella dayhoffiae</name>
    <dbReference type="NCBI Taxonomy" id="2016507"/>
    <lineage>
        <taxon>Bacteria</taxon>
        <taxon>Bacillati</taxon>
        <taxon>Actinomycetota</taxon>
        <taxon>Actinomycetes</taxon>
        <taxon>Propionibacteriales</taxon>
        <taxon>Propionibacteriaceae</taxon>
        <taxon>Enemella</taxon>
    </lineage>
</organism>
<dbReference type="RefSeq" id="WP_094363301.1">
    <property type="nucleotide sequence ID" value="NZ_NMVQ01000008.1"/>
</dbReference>
<evidence type="ECO:0000256" key="1">
    <source>
        <dbReference type="SAM" id="MobiDB-lite"/>
    </source>
</evidence>
<keyword evidence="4" id="KW-1185">Reference proteome</keyword>
<sequence>MQTKTKIAGAVFTGLALTGVGIGAAATAFADPSATPTPGTSAGQSGTPGDKQGRMGDRDGQLAQQLAQKLGVDQTKVSDALRSVHDERKPSGTATPGATPSARPDPATRDADLAKSLAEKLGVDEAKVKAALDEIRTAADAQRTADFKAKLDQAVKDGKLTQAEADAVQKAADAGVIPNCGKGR</sequence>
<dbReference type="Proteomes" id="UP000216311">
    <property type="component" value="Unassembled WGS sequence"/>
</dbReference>
<gene>
    <name evidence="3" type="ORF">CGZ93_06275</name>
</gene>
<keyword evidence="2" id="KW-0732">Signal</keyword>
<protein>
    <submittedName>
        <fullName evidence="3">Uncharacterized protein</fullName>
    </submittedName>
</protein>
<evidence type="ECO:0000256" key="2">
    <source>
        <dbReference type="SAM" id="SignalP"/>
    </source>
</evidence>
<reference evidence="3 4" key="1">
    <citation type="submission" date="2017-07" db="EMBL/GenBank/DDBJ databases">
        <title>Draft whole genome sequences of clinical Proprionibacteriaceae strains.</title>
        <authorList>
            <person name="Bernier A.-M."/>
            <person name="Bernard K."/>
            <person name="Domingo M.-C."/>
        </authorList>
    </citation>
    <scope>NUCLEOTIDE SEQUENCE [LARGE SCALE GENOMIC DNA]</scope>
    <source>
        <strain evidence="3 4">NML 130396</strain>
    </source>
</reference>
<feature type="region of interest" description="Disordered" evidence="1">
    <location>
        <begin position="29"/>
        <end position="112"/>
    </location>
</feature>
<dbReference type="OrthoDB" id="3734598at2"/>
<name>A0A255H677_9ACTN</name>
<accession>A0A255H677</accession>
<comment type="caution">
    <text evidence="3">The sequence shown here is derived from an EMBL/GenBank/DDBJ whole genome shotgun (WGS) entry which is preliminary data.</text>
</comment>
<feature type="chain" id="PRO_5012242532" evidence="2">
    <location>
        <begin position="31"/>
        <end position="184"/>
    </location>
</feature>
<dbReference type="EMBL" id="NMVQ01000008">
    <property type="protein sequence ID" value="OYO23067.1"/>
    <property type="molecule type" value="Genomic_DNA"/>
</dbReference>
<dbReference type="AlphaFoldDB" id="A0A255H677"/>